<dbReference type="Proteomes" id="UP000045285">
    <property type="component" value="Unassembled WGS sequence"/>
</dbReference>
<dbReference type="InterPro" id="IPR002716">
    <property type="entry name" value="PIN_dom"/>
</dbReference>
<evidence type="ECO:0000313" key="3">
    <source>
        <dbReference type="Proteomes" id="UP000045285"/>
    </source>
</evidence>
<dbReference type="PANTHER" id="PTHR39664">
    <property type="match status" value="1"/>
</dbReference>
<dbReference type="STRING" id="69974.MPLDJ20_50064"/>
<keyword evidence="3" id="KW-1185">Reference proteome</keyword>
<protein>
    <recommendedName>
        <fullName evidence="1">PIN domain-containing protein</fullName>
    </recommendedName>
</protein>
<sequence length="132" mass="14289">MKVSLDTNVLLRLVVGDDEAQQRTAAATLEEAELVAISVQALCEFVWVLDRSYWVARPDISASIRRILDMRNVLANRPTIEAGLAVLDAGGDFADGVIAFDGQWLGGETFVSFDRKAVKLVEGQGTPTLLLG</sequence>
<organism evidence="2 3">
    <name type="scientific">Mesorhizobium plurifarium</name>
    <dbReference type="NCBI Taxonomy" id="69974"/>
    <lineage>
        <taxon>Bacteria</taxon>
        <taxon>Pseudomonadati</taxon>
        <taxon>Pseudomonadota</taxon>
        <taxon>Alphaproteobacteria</taxon>
        <taxon>Hyphomicrobiales</taxon>
        <taxon>Phyllobacteriaceae</taxon>
        <taxon>Mesorhizobium</taxon>
    </lineage>
</organism>
<dbReference type="CDD" id="cd18683">
    <property type="entry name" value="PIN_VapC-like"/>
    <property type="match status" value="1"/>
</dbReference>
<dbReference type="Pfam" id="PF01850">
    <property type="entry name" value="PIN"/>
    <property type="match status" value="1"/>
</dbReference>
<evidence type="ECO:0000313" key="2">
    <source>
        <dbReference type="EMBL" id="CDX24038.1"/>
    </source>
</evidence>
<dbReference type="EMBL" id="CCMZ01000034">
    <property type="protein sequence ID" value="CDX24038.1"/>
    <property type="molecule type" value="Genomic_DNA"/>
</dbReference>
<dbReference type="InterPro" id="IPR029060">
    <property type="entry name" value="PIN-like_dom_sf"/>
</dbReference>
<dbReference type="AlphaFoldDB" id="A0A090E8Z5"/>
<reference evidence="3" key="1">
    <citation type="submission" date="2014-08" db="EMBL/GenBank/DDBJ databases">
        <authorList>
            <person name="Moulin L."/>
        </authorList>
    </citation>
    <scope>NUCLEOTIDE SEQUENCE [LARGE SCALE GENOMIC DNA]</scope>
</reference>
<gene>
    <name evidence="2" type="ORF">MPL3356_40671</name>
</gene>
<dbReference type="SUPFAM" id="SSF88723">
    <property type="entry name" value="PIN domain-like"/>
    <property type="match status" value="1"/>
</dbReference>
<feature type="domain" description="PIN" evidence="1">
    <location>
        <begin position="5"/>
        <end position="116"/>
    </location>
</feature>
<dbReference type="PANTHER" id="PTHR39664:SF2">
    <property type="entry name" value="NUCLEIC ACID-BINDING PROTEIN, CONTAINING PIN DOMAIN-RELATED"/>
    <property type="match status" value="1"/>
</dbReference>
<evidence type="ECO:0000259" key="1">
    <source>
        <dbReference type="Pfam" id="PF01850"/>
    </source>
</evidence>
<accession>A0A090E8Z5</accession>
<proteinExistence type="predicted"/>
<name>A0A090E8Z5_MESPL</name>